<dbReference type="InterPro" id="IPR009057">
    <property type="entry name" value="Homeodomain-like_sf"/>
</dbReference>
<sequence length="133" mass="14710">MVYTNSRTNSSRKGRANYSREFKQRLVEAANQPGVSVSKLALEHGVNANLLFKWRRDAKAEAPALYPIELVLPPSSTELFLPQPPQPETLTPETASEPTPPGTIEIRLGRAMVVIDGTVDTNALRMILETLRV</sequence>
<dbReference type="Pfam" id="PF01527">
    <property type="entry name" value="HTH_Tnp_1"/>
    <property type="match status" value="1"/>
</dbReference>
<dbReference type="GO" id="GO:0004803">
    <property type="term" value="F:transposase activity"/>
    <property type="evidence" value="ECO:0007669"/>
    <property type="project" value="InterPro"/>
</dbReference>
<dbReference type="GO" id="GO:0003677">
    <property type="term" value="F:DNA binding"/>
    <property type="evidence" value="ECO:0007669"/>
    <property type="project" value="InterPro"/>
</dbReference>
<evidence type="ECO:0000256" key="1">
    <source>
        <dbReference type="ARBA" id="ARBA00009964"/>
    </source>
</evidence>
<dbReference type="InterPro" id="IPR002514">
    <property type="entry name" value="Transposase_8"/>
</dbReference>
<keyword evidence="2" id="KW-0614">Plasmid</keyword>
<gene>
    <name evidence="2" type="ORF">C1C91_22575</name>
</gene>
<dbReference type="SUPFAM" id="SSF46689">
    <property type="entry name" value="Homeodomain-like"/>
    <property type="match status" value="1"/>
</dbReference>
<dbReference type="NCBIfam" id="NF047595">
    <property type="entry name" value="IS66_ISRel24_TnpA"/>
    <property type="match status" value="1"/>
</dbReference>
<protein>
    <submittedName>
        <fullName evidence="2">Transposase</fullName>
    </submittedName>
</protein>
<comment type="similarity">
    <text evidence="1">Belongs to the transposase 8 family.</text>
</comment>
<organism evidence="2 3">
    <name type="scientific">Aeromonas caviae</name>
    <name type="common">Aeromonas punctata</name>
    <dbReference type="NCBI Taxonomy" id="648"/>
    <lineage>
        <taxon>Bacteria</taxon>
        <taxon>Pseudomonadati</taxon>
        <taxon>Pseudomonadota</taxon>
        <taxon>Gammaproteobacteria</taxon>
        <taxon>Aeromonadales</taxon>
        <taxon>Aeromonadaceae</taxon>
        <taxon>Aeromonas</taxon>
    </lineage>
</organism>
<dbReference type="Proteomes" id="UP000266778">
    <property type="component" value="Plasmid pAeca1-b"/>
</dbReference>
<evidence type="ECO:0000313" key="2">
    <source>
        <dbReference type="EMBL" id="QLI60421.1"/>
    </source>
</evidence>
<accession>A0A7D5YHY5</accession>
<proteinExistence type="inferred from homology"/>
<evidence type="ECO:0000313" key="3">
    <source>
        <dbReference type="Proteomes" id="UP000266778"/>
    </source>
</evidence>
<dbReference type="GO" id="GO:0006313">
    <property type="term" value="P:DNA transposition"/>
    <property type="evidence" value="ECO:0007669"/>
    <property type="project" value="InterPro"/>
</dbReference>
<reference evidence="2 3" key="1">
    <citation type="submission" date="2019-04" db="EMBL/GenBank/DDBJ databases">
        <title>Novel transposon Tn6433 variants accelerate the dissemination of tet(E) in Aeromonas under oxytetracycline stresses.</title>
        <authorList>
            <person name="Shi Y."/>
            <person name="Tian Z."/>
            <person name="Zhang Y."/>
            <person name="Zhang H."/>
            <person name="Yang M."/>
        </authorList>
    </citation>
    <scope>NUCLEOTIDE SEQUENCE [LARGE SCALE GENOMIC DNA]</scope>
    <source>
        <strain evidence="2 3">T25-39</strain>
        <plasmid evidence="3">paeca1-b</plasmid>
    </source>
</reference>
<geneLocation type="plasmid" evidence="3">
    <name>paeca1-b</name>
</geneLocation>
<name>A0A7D5YHY5_AERCA</name>
<dbReference type="AlphaFoldDB" id="A0A7D5YHY5"/>
<dbReference type="EMBL" id="CP039627">
    <property type="protein sequence ID" value="QLI60421.1"/>
    <property type="molecule type" value="Genomic_DNA"/>
</dbReference>